<dbReference type="OrthoDB" id="2021019at2759"/>
<organism evidence="9 10">
    <name type="scientific">Olea europaea subsp. europaea</name>
    <dbReference type="NCBI Taxonomy" id="158383"/>
    <lineage>
        <taxon>Eukaryota</taxon>
        <taxon>Viridiplantae</taxon>
        <taxon>Streptophyta</taxon>
        <taxon>Embryophyta</taxon>
        <taxon>Tracheophyta</taxon>
        <taxon>Spermatophyta</taxon>
        <taxon>Magnoliopsida</taxon>
        <taxon>eudicotyledons</taxon>
        <taxon>Gunneridae</taxon>
        <taxon>Pentapetalae</taxon>
        <taxon>asterids</taxon>
        <taxon>lamiids</taxon>
        <taxon>Lamiales</taxon>
        <taxon>Oleaceae</taxon>
        <taxon>Oleeae</taxon>
        <taxon>Olea</taxon>
    </lineage>
</organism>
<keyword evidence="5" id="KW-0508">mRNA splicing</keyword>
<keyword evidence="1" id="KW-0507">mRNA processing</keyword>
<name>A0A8S0QVM5_OLEEU</name>
<evidence type="ECO:0000259" key="8">
    <source>
        <dbReference type="PROSITE" id="PS51295"/>
    </source>
</evidence>
<dbReference type="EMBL" id="CACTIH010001972">
    <property type="protein sequence ID" value="CAA2970381.1"/>
    <property type="molecule type" value="Genomic_DNA"/>
</dbReference>
<keyword evidence="2" id="KW-0677">Repeat</keyword>
<dbReference type="GO" id="GO:0006397">
    <property type="term" value="P:mRNA processing"/>
    <property type="evidence" value="ECO:0007669"/>
    <property type="project" value="UniProtKB-KW"/>
</dbReference>
<dbReference type="GO" id="GO:0003723">
    <property type="term" value="F:RNA binding"/>
    <property type="evidence" value="ECO:0007669"/>
    <property type="project" value="UniProtKB-UniRule"/>
</dbReference>
<evidence type="ECO:0000313" key="9">
    <source>
        <dbReference type="EMBL" id="CAA2970381.1"/>
    </source>
</evidence>
<dbReference type="GO" id="GO:0000373">
    <property type="term" value="P:Group II intron splicing"/>
    <property type="evidence" value="ECO:0007669"/>
    <property type="project" value="InterPro"/>
</dbReference>
<dbReference type="SUPFAM" id="SSF75471">
    <property type="entry name" value="YhbY-like"/>
    <property type="match status" value="1"/>
</dbReference>
<keyword evidence="6" id="KW-0687">Ribonucleoprotein</keyword>
<dbReference type="PANTHER" id="PTHR46247">
    <property type="entry name" value="CRS2-ASSOCIATED FACTOR 1, CHLOROPLASTIC"/>
    <property type="match status" value="1"/>
</dbReference>
<feature type="domain" description="CRM" evidence="8">
    <location>
        <begin position="159"/>
        <end position="250"/>
    </location>
</feature>
<evidence type="ECO:0000256" key="3">
    <source>
        <dbReference type="ARBA" id="ARBA00022884"/>
    </source>
</evidence>
<evidence type="ECO:0000256" key="7">
    <source>
        <dbReference type="PROSITE-ProRule" id="PRU00626"/>
    </source>
</evidence>
<protein>
    <submittedName>
        <fullName evidence="9">CRS2-associated factor 1, chloroplastic</fullName>
    </submittedName>
</protein>
<evidence type="ECO:0000313" key="10">
    <source>
        <dbReference type="Proteomes" id="UP000594638"/>
    </source>
</evidence>
<accession>A0A8S0QVM5</accession>
<dbReference type="PANTHER" id="PTHR46247:SF1">
    <property type="entry name" value="CRS2-ASSOCIATED FACTOR 1, CHLOROPLASTIC"/>
    <property type="match status" value="1"/>
</dbReference>
<keyword evidence="4" id="KW-0809">Transit peptide</keyword>
<evidence type="ECO:0000256" key="4">
    <source>
        <dbReference type="ARBA" id="ARBA00022946"/>
    </source>
</evidence>
<dbReference type="Pfam" id="PF01985">
    <property type="entry name" value="CRS1_YhbY"/>
    <property type="match status" value="1"/>
</dbReference>
<dbReference type="SMART" id="SM01103">
    <property type="entry name" value="CRS1_YhbY"/>
    <property type="match status" value="1"/>
</dbReference>
<dbReference type="Gramene" id="OE9A072470T1">
    <property type="protein sequence ID" value="OE9A072470C1"/>
    <property type="gene ID" value="OE9A072470"/>
</dbReference>
<keyword evidence="3 7" id="KW-0694">RNA-binding</keyword>
<evidence type="ECO:0000256" key="6">
    <source>
        <dbReference type="ARBA" id="ARBA00023274"/>
    </source>
</evidence>
<comment type="caution">
    <text evidence="9">The sequence shown here is derived from an EMBL/GenBank/DDBJ whole genome shotgun (WGS) entry which is preliminary data.</text>
</comment>
<keyword evidence="10" id="KW-1185">Reference proteome</keyword>
<dbReference type="InterPro" id="IPR035920">
    <property type="entry name" value="YhbY-like_sf"/>
</dbReference>
<dbReference type="GO" id="GO:1990904">
    <property type="term" value="C:ribonucleoprotein complex"/>
    <property type="evidence" value="ECO:0007669"/>
    <property type="project" value="UniProtKB-KW"/>
</dbReference>
<gene>
    <name evidence="9" type="ORF">OLEA9_A072470</name>
</gene>
<dbReference type="PROSITE" id="PS51295">
    <property type="entry name" value="CRM"/>
    <property type="match status" value="1"/>
</dbReference>
<evidence type="ECO:0000256" key="2">
    <source>
        <dbReference type="ARBA" id="ARBA00022737"/>
    </source>
</evidence>
<sequence length="303" mass="35242">MSLKTVIQFPIFSPPDQRRYLATEVRFSWWNNANAEKFIRHDREQKEIEGELRVEKRFDSALNIAHNYNPDPHHFQVHWHPFFTFHTWKILQYTYTETPKLKPLKLREPLVSPFGPSSIPKPWLGRKPLPPCKKLPEFDSLQLPPAHEKGVNPVQAPGPFLPGSGPKSSFEGCKKSQGQLNMGRDGLTHNMLDNIHAHWKRRRVCKIKCKGVCTVDMDNICQTGGKVIYNRGGVIYLFCGRNYNYKTRPLFPLMLWKPITPVYPRLIKRVPEGFTLEEASQIWKLGHNLTAICKLERHLKHVH</sequence>
<evidence type="ECO:0000256" key="5">
    <source>
        <dbReference type="ARBA" id="ARBA00023187"/>
    </source>
</evidence>
<reference evidence="9 10" key="1">
    <citation type="submission" date="2019-12" db="EMBL/GenBank/DDBJ databases">
        <authorList>
            <person name="Alioto T."/>
            <person name="Alioto T."/>
            <person name="Gomez Garrido J."/>
        </authorList>
    </citation>
    <scope>NUCLEOTIDE SEQUENCE [LARGE SCALE GENOMIC DNA]</scope>
</reference>
<dbReference type="InterPro" id="IPR044599">
    <property type="entry name" value="CAF1P_plant"/>
</dbReference>
<dbReference type="Proteomes" id="UP000594638">
    <property type="component" value="Unassembled WGS sequence"/>
</dbReference>
<dbReference type="Gene3D" id="3.30.110.60">
    <property type="entry name" value="YhbY-like"/>
    <property type="match status" value="1"/>
</dbReference>
<proteinExistence type="predicted"/>
<dbReference type="InterPro" id="IPR001890">
    <property type="entry name" value="RNA-binding_CRM"/>
</dbReference>
<evidence type="ECO:0000256" key="1">
    <source>
        <dbReference type="ARBA" id="ARBA00022664"/>
    </source>
</evidence>
<dbReference type="AlphaFoldDB" id="A0A8S0QVM5"/>